<sequence>MATSEFKVIIAGGSIAGLVLANMLEQLGIDFLVLEAYSDIAPQVGASIGFFPNGCRILDQIGCFDAIHAKLDSAMTTMYFKSPEGKVLSCTEQAAKHFIARHGYDPVFIDRQMAIQIFYDKLKNKSKVLTDRRVVSVKPLSTGVQVTTQDGSTYNGSILVGADGVHSAVRKEMWRLGDELSPGYFPKSDQTDVTCDYTCMFGISHSVEGFVKESSHVVTNYNHSYLVVDGPEGRIYWFLFYKNERTLRNMEGEIPRRYTKQEERALAEKCWNDRITENVTFGDIYKSQISAVLTALPEFVCTKWHFGRITLVGDSVHKVNPISGQGGNGAIETAASLATEIFNMLKAQPENASPTDADITAAFQRVQDTRRDRMVEIVKAGHQQSAVSALETPLYEFLARNVMPRMGLEGPLSMFANSVIPAERLPMLPMPSRPHSEPYLDELPAKPLPVHHISSKVAAIVFAGLLFAAKMGMHIDFDLLGQDEALTFLGAPLRTRYTGINPVDKMLATLSACFADSVHSDDPSHPVQFAYLLSMLFPILIIWTMEGYRTANRLNILSLPLLFGLAYQLQGIGVIAPLYFLLTTLLTPPLRASHRPIPPSAAHAVLPATLLGYAVPTILMFALHASPHTHQAAIAFWQFVPLWVALLTHLAHRAAAAAAPQDLFAAYANPDVAPLRAAFAAAFWLAALAHAVFVAFVALADGPTVTFANVLGGLPNPLATWSAGTWEEQMFVFVKFDFAFAAAALLLWGLYGVWELRRAGFATTAEAGVAGAAVVLGQVVVGPGAAYAGLWWWREGVWAREPRGEGRREGEKVVGGGK</sequence>
<dbReference type="Proteomes" id="UP001165186">
    <property type="component" value="Unassembled WGS sequence"/>
</dbReference>
<proteinExistence type="predicted"/>
<protein>
    <submittedName>
        <fullName evidence="1">FAD binding domain containing protein</fullName>
    </submittedName>
</protein>
<accession>A0ACB5SB81</accession>
<evidence type="ECO:0000313" key="1">
    <source>
        <dbReference type="EMBL" id="GME33552.1"/>
    </source>
</evidence>
<comment type="caution">
    <text evidence="1">The sequence shown here is derived from an EMBL/GenBank/DDBJ whole genome shotgun (WGS) entry which is preliminary data.</text>
</comment>
<dbReference type="EMBL" id="BSXG01000237">
    <property type="protein sequence ID" value="GME33552.1"/>
    <property type="molecule type" value="Genomic_DNA"/>
</dbReference>
<name>A0ACB5SB81_9PEZI</name>
<gene>
    <name evidence="1" type="primary">g7612</name>
    <name evidence="1" type="ORF">NpPPO83_00007612</name>
</gene>
<organism evidence="1 2">
    <name type="scientific">Neofusicoccum parvum</name>
    <dbReference type="NCBI Taxonomy" id="310453"/>
    <lineage>
        <taxon>Eukaryota</taxon>
        <taxon>Fungi</taxon>
        <taxon>Dikarya</taxon>
        <taxon>Ascomycota</taxon>
        <taxon>Pezizomycotina</taxon>
        <taxon>Dothideomycetes</taxon>
        <taxon>Dothideomycetes incertae sedis</taxon>
        <taxon>Botryosphaeriales</taxon>
        <taxon>Botryosphaeriaceae</taxon>
        <taxon>Neofusicoccum</taxon>
    </lineage>
</organism>
<keyword evidence="2" id="KW-1185">Reference proteome</keyword>
<reference evidence="1" key="1">
    <citation type="submission" date="2024-09" db="EMBL/GenBank/DDBJ databases">
        <title>Draft Genome Sequences of Neofusicoccum parvum.</title>
        <authorList>
            <person name="Ashida A."/>
            <person name="Camagna M."/>
            <person name="Tanaka A."/>
            <person name="Takemoto D."/>
        </authorList>
    </citation>
    <scope>NUCLEOTIDE SEQUENCE</scope>
    <source>
        <strain evidence="1">PPO83</strain>
    </source>
</reference>
<evidence type="ECO:0000313" key="2">
    <source>
        <dbReference type="Proteomes" id="UP001165186"/>
    </source>
</evidence>